<name>A0A1E5LH25_9BACI</name>
<dbReference type="SUPFAM" id="SSF51735">
    <property type="entry name" value="NAD(P)-binding Rossmann-fold domains"/>
    <property type="match status" value="1"/>
</dbReference>
<keyword evidence="3" id="KW-1185">Reference proteome</keyword>
<evidence type="ECO:0000313" key="3">
    <source>
        <dbReference type="Proteomes" id="UP000095209"/>
    </source>
</evidence>
<dbReference type="PANTHER" id="PTHR48079:SF6">
    <property type="entry name" value="NAD(P)-BINDING DOMAIN-CONTAINING PROTEIN-RELATED"/>
    <property type="match status" value="1"/>
</dbReference>
<dbReference type="GO" id="GO:0004029">
    <property type="term" value="F:aldehyde dehydrogenase (NAD+) activity"/>
    <property type="evidence" value="ECO:0007669"/>
    <property type="project" value="TreeGrafter"/>
</dbReference>
<evidence type="ECO:0000313" key="2">
    <source>
        <dbReference type="EMBL" id="OEH93374.1"/>
    </source>
</evidence>
<dbReference type="EMBL" id="MJEH01000012">
    <property type="protein sequence ID" value="OEH93374.1"/>
    <property type="molecule type" value="Genomic_DNA"/>
</dbReference>
<dbReference type="STRING" id="1305675.BFG57_12020"/>
<dbReference type="InterPro" id="IPR051783">
    <property type="entry name" value="NAD(P)-dependent_oxidoreduct"/>
</dbReference>
<gene>
    <name evidence="2" type="ORF">BFG57_12020</name>
</gene>
<protein>
    <submittedName>
        <fullName evidence="2">Short chain dehydrogenase</fullName>
    </submittedName>
</protein>
<dbReference type="Proteomes" id="UP000095209">
    <property type="component" value="Unassembled WGS sequence"/>
</dbReference>
<evidence type="ECO:0000259" key="1">
    <source>
        <dbReference type="Pfam" id="PF13460"/>
    </source>
</evidence>
<dbReference type="RefSeq" id="WP_069716587.1">
    <property type="nucleotide sequence ID" value="NZ_MJEH01000012.1"/>
</dbReference>
<dbReference type="Gene3D" id="3.40.50.720">
    <property type="entry name" value="NAD(P)-binding Rossmann-like Domain"/>
    <property type="match status" value="1"/>
</dbReference>
<sequence>MKKALVLGATGGMGSAIVEELAKREVEVVAFARSEKKLNNWFANFDSVTPYVGDVFDQASLSKAAEDVDIIFHAINIPYQDWEEKQPKLMQNIIEIAQQKGAKLAIVDNIYAYGRSEGLLVKESKQKNPHTKKGKIRLQLEEMIKNSSVLFFIAHFPDFYGPRAENTLVHYTLQSIVDNKRAMFVGNQQIAREYMYTPDGARAMVDLAERDDVFGQNWNISGSGVITGEEVVRIASEHMRYKKKVLTVKKSHVRLLGIVDKFMREYVEMFYLNEQPVVLDGEKYEMKVGSLKKTPYKQGIENTLRYMVSQ</sequence>
<dbReference type="AlphaFoldDB" id="A0A1E5LH25"/>
<dbReference type="InterPro" id="IPR016040">
    <property type="entry name" value="NAD(P)-bd_dom"/>
</dbReference>
<comment type="caution">
    <text evidence="2">The sequence shown here is derived from an EMBL/GenBank/DDBJ whole genome shotgun (WGS) entry which is preliminary data.</text>
</comment>
<dbReference type="Pfam" id="PF13460">
    <property type="entry name" value="NAD_binding_10"/>
    <property type="match status" value="1"/>
</dbReference>
<dbReference type="PANTHER" id="PTHR48079">
    <property type="entry name" value="PROTEIN YEEZ"/>
    <property type="match status" value="1"/>
</dbReference>
<organism evidence="2 3">
    <name type="scientific">Bacillus solimangrovi</name>
    <dbReference type="NCBI Taxonomy" id="1305675"/>
    <lineage>
        <taxon>Bacteria</taxon>
        <taxon>Bacillati</taxon>
        <taxon>Bacillota</taxon>
        <taxon>Bacilli</taxon>
        <taxon>Bacillales</taxon>
        <taxon>Bacillaceae</taxon>
        <taxon>Bacillus</taxon>
    </lineage>
</organism>
<feature type="domain" description="NAD(P)-binding" evidence="1">
    <location>
        <begin position="8"/>
        <end position="151"/>
    </location>
</feature>
<dbReference type="OrthoDB" id="112777at2"/>
<accession>A0A1E5LH25</accession>
<proteinExistence type="predicted"/>
<dbReference type="InterPro" id="IPR036291">
    <property type="entry name" value="NAD(P)-bd_dom_sf"/>
</dbReference>
<dbReference type="GO" id="GO:0005737">
    <property type="term" value="C:cytoplasm"/>
    <property type="evidence" value="ECO:0007669"/>
    <property type="project" value="TreeGrafter"/>
</dbReference>
<reference evidence="2 3" key="1">
    <citation type="submission" date="2016-08" db="EMBL/GenBank/DDBJ databases">
        <title>Genome of Bacillus solimangrovi GH2-4.</title>
        <authorList>
            <person name="Lim S."/>
            <person name="Kim B.-C."/>
        </authorList>
    </citation>
    <scope>NUCLEOTIDE SEQUENCE [LARGE SCALE GENOMIC DNA]</scope>
    <source>
        <strain evidence="2 3">GH2-4</strain>
    </source>
</reference>